<evidence type="ECO:0000313" key="1">
    <source>
        <dbReference type="EMBL" id="KAF5390445.1"/>
    </source>
</evidence>
<accession>A0A8H5HVZ3</accession>
<gene>
    <name evidence="1" type="ORF">D9757_005290</name>
</gene>
<reference evidence="1 2" key="1">
    <citation type="journal article" date="2020" name="ISME J.">
        <title>Uncovering the hidden diversity of litter-decomposition mechanisms in mushroom-forming fungi.</title>
        <authorList>
            <person name="Floudas D."/>
            <person name="Bentzer J."/>
            <person name="Ahren D."/>
            <person name="Johansson T."/>
            <person name="Persson P."/>
            <person name="Tunlid A."/>
        </authorList>
    </citation>
    <scope>NUCLEOTIDE SEQUENCE [LARGE SCALE GENOMIC DNA]</scope>
    <source>
        <strain evidence="1 2">CBS 406.79</strain>
    </source>
</reference>
<protein>
    <submittedName>
        <fullName evidence="1">Uncharacterized protein</fullName>
    </submittedName>
</protein>
<name>A0A8H5HVZ3_9AGAR</name>
<evidence type="ECO:0000313" key="2">
    <source>
        <dbReference type="Proteomes" id="UP000518752"/>
    </source>
</evidence>
<dbReference type="OrthoDB" id="3061864at2759"/>
<sequence length="456" mass="51793">MNSLPEELICKVIEPLAYHPSHGFDSVWHQQLKFRWVSDELRSLSLINQQIRRICLPLLFAYARVSVLKKLEAHDYSSQSPLSLTKHLWLNFKEFEVSDSENFSLLRDALPQLGHLSWVDMTGVQAPSGALLDMIQKYSASTVIVAGIQSLPRNRAFLDLSRITVLDADHPQSHTPRSVPASSSAQTPNVCRLHSSGCDRVHQVYRGLRELHFHLVDVSPMPWFLAFTSNHPLLSTLVFNFFDRNVVGFHHLPFLHSFVENSHQVEPGKFCVVQLILIRTCLTTDSSITRPFQGWHVSEMEITICSSPIEILALISASLPRLNRLSILLRTGHDCEYEFDELINVLGRFRSLQGIDSGGLFSFVRELPSTEQLPDLLRPVDLDTLMAKVQSRVHRFASCIALAVSSLQSFSIMEENFPIHDYTCGLYADLDVRSSDRKVTGQLFRFGTLDREWSLE</sequence>
<organism evidence="1 2">
    <name type="scientific">Collybiopsis confluens</name>
    <dbReference type="NCBI Taxonomy" id="2823264"/>
    <lineage>
        <taxon>Eukaryota</taxon>
        <taxon>Fungi</taxon>
        <taxon>Dikarya</taxon>
        <taxon>Basidiomycota</taxon>
        <taxon>Agaricomycotina</taxon>
        <taxon>Agaricomycetes</taxon>
        <taxon>Agaricomycetidae</taxon>
        <taxon>Agaricales</taxon>
        <taxon>Marasmiineae</taxon>
        <taxon>Omphalotaceae</taxon>
        <taxon>Collybiopsis</taxon>
    </lineage>
</organism>
<keyword evidence="2" id="KW-1185">Reference proteome</keyword>
<dbReference type="AlphaFoldDB" id="A0A8H5HVZ3"/>
<dbReference type="EMBL" id="JAACJN010000015">
    <property type="protein sequence ID" value="KAF5390445.1"/>
    <property type="molecule type" value="Genomic_DNA"/>
</dbReference>
<comment type="caution">
    <text evidence="1">The sequence shown here is derived from an EMBL/GenBank/DDBJ whole genome shotgun (WGS) entry which is preliminary data.</text>
</comment>
<proteinExistence type="predicted"/>
<dbReference type="Proteomes" id="UP000518752">
    <property type="component" value="Unassembled WGS sequence"/>
</dbReference>